<keyword evidence="2" id="KW-0238">DNA-binding</keyword>
<dbReference type="PANTHER" id="PTHR30055:SF234">
    <property type="entry name" value="HTH-TYPE TRANSCRIPTIONAL REGULATOR BETI"/>
    <property type="match status" value="1"/>
</dbReference>
<reference evidence="5" key="1">
    <citation type="submission" date="2021-01" db="EMBL/GenBank/DDBJ databases">
        <title>YIM 132084 draft genome.</title>
        <authorList>
            <person name="An D."/>
        </authorList>
    </citation>
    <scope>NUCLEOTIDE SEQUENCE</scope>
    <source>
        <strain evidence="5">YIM 132084</strain>
    </source>
</reference>
<name>A0A938YJG4_9ACTN</name>
<dbReference type="InterPro" id="IPR050109">
    <property type="entry name" value="HTH-type_TetR-like_transc_reg"/>
</dbReference>
<evidence type="ECO:0000313" key="6">
    <source>
        <dbReference type="Proteomes" id="UP000663792"/>
    </source>
</evidence>
<feature type="domain" description="HTH tetR-type" evidence="4">
    <location>
        <begin position="21"/>
        <end position="68"/>
    </location>
</feature>
<evidence type="ECO:0000313" key="5">
    <source>
        <dbReference type="EMBL" id="MBM9469274.1"/>
    </source>
</evidence>
<dbReference type="AlphaFoldDB" id="A0A938YJG4"/>
<sequence>MTTGTAAEPYSGRSRATRDALLDAAERLYAEQGIDNVSHRQITAGAGQGNNAAIAYHFGTSADLVRAVVLRHAVPIDDIRRRSLAGMGDPTDIRSWLDCLVRPLAEHLEQLGVPTWYARLAAQLTTDPRRRAAVLEAASGTRTIAVLVEGLGRCVPDLPEPVRAERSDLARLLVVQAFAEREAAVARGLPTPRATWAECADGVTDALVGVWLAPVTGQWRTS</sequence>
<protein>
    <submittedName>
        <fullName evidence="5">TetR/AcrR family transcriptional regulator</fullName>
    </submittedName>
</protein>
<keyword evidence="1" id="KW-0805">Transcription regulation</keyword>
<dbReference type="GO" id="GO:0000976">
    <property type="term" value="F:transcription cis-regulatory region binding"/>
    <property type="evidence" value="ECO:0007669"/>
    <property type="project" value="TreeGrafter"/>
</dbReference>
<dbReference type="SUPFAM" id="SSF46689">
    <property type="entry name" value="Homeodomain-like"/>
    <property type="match status" value="1"/>
</dbReference>
<dbReference type="GO" id="GO:0003700">
    <property type="term" value="F:DNA-binding transcription factor activity"/>
    <property type="evidence" value="ECO:0007669"/>
    <property type="project" value="TreeGrafter"/>
</dbReference>
<evidence type="ECO:0000256" key="1">
    <source>
        <dbReference type="ARBA" id="ARBA00023015"/>
    </source>
</evidence>
<dbReference type="PANTHER" id="PTHR30055">
    <property type="entry name" value="HTH-TYPE TRANSCRIPTIONAL REGULATOR RUTR"/>
    <property type="match status" value="1"/>
</dbReference>
<organism evidence="5 6">
    <name type="scientific">Nakamurella leprariae</name>
    <dbReference type="NCBI Taxonomy" id="2803911"/>
    <lineage>
        <taxon>Bacteria</taxon>
        <taxon>Bacillati</taxon>
        <taxon>Actinomycetota</taxon>
        <taxon>Actinomycetes</taxon>
        <taxon>Nakamurellales</taxon>
        <taxon>Nakamurellaceae</taxon>
        <taxon>Nakamurella</taxon>
    </lineage>
</organism>
<dbReference type="EMBL" id="JAERWK010000025">
    <property type="protein sequence ID" value="MBM9469274.1"/>
    <property type="molecule type" value="Genomic_DNA"/>
</dbReference>
<dbReference type="InterPro" id="IPR001647">
    <property type="entry name" value="HTH_TetR"/>
</dbReference>
<dbReference type="InterPro" id="IPR009057">
    <property type="entry name" value="Homeodomain-like_sf"/>
</dbReference>
<dbReference type="Gene3D" id="1.10.357.10">
    <property type="entry name" value="Tetracycline Repressor, domain 2"/>
    <property type="match status" value="1"/>
</dbReference>
<proteinExistence type="predicted"/>
<keyword evidence="3" id="KW-0804">Transcription</keyword>
<keyword evidence="6" id="KW-1185">Reference proteome</keyword>
<evidence type="ECO:0000256" key="3">
    <source>
        <dbReference type="ARBA" id="ARBA00023163"/>
    </source>
</evidence>
<dbReference type="RefSeq" id="WP_205262220.1">
    <property type="nucleotide sequence ID" value="NZ_JAERWK010000025.1"/>
</dbReference>
<dbReference type="Proteomes" id="UP000663792">
    <property type="component" value="Unassembled WGS sequence"/>
</dbReference>
<evidence type="ECO:0000259" key="4">
    <source>
        <dbReference type="Pfam" id="PF00440"/>
    </source>
</evidence>
<evidence type="ECO:0000256" key="2">
    <source>
        <dbReference type="ARBA" id="ARBA00023125"/>
    </source>
</evidence>
<accession>A0A938YJG4</accession>
<gene>
    <name evidence="5" type="ORF">JL106_18460</name>
</gene>
<comment type="caution">
    <text evidence="5">The sequence shown here is derived from an EMBL/GenBank/DDBJ whole genome shotgun (WGS) entry which is preliminary data.</text>
</comment>
<dbReference type="Pfam" id="PF00440">
    <property type="entry name" value="TetR_N"/>
    <property type="match status" value="1"/>
</dbReference>